<organism evidence="2 3">
    <name type="scientific">Streptomyces luteolifulvus</name>
    <dbReference type="NCBI Taxonomy" id="2615112"/>
    <lineage>
        <taxon>Bacteria</taxon>
        <taxon>Bacillati</taxon>
        <taxon>Actinomycetota</taxon>
        <taxon>Actinomycetes</taxon>
        <taxon>Kitasatosporales</taxon>
        <taxon>Streptomycetaceae</taxon>
        <taxon>Streptomyces</taxon>
    </lineage>
</organism>
<evidence type="ECO:0008006" key="4">
    <source>
        <dbReference type="Google" id="ProtNLM"/>
    </source>
</evidence>
<sequence length="192" mass="20742">MDARRTRKRLWRWRKNPLRRRDDVVEAWVLVGTWAAVVVGGTLTGVVTAHAADGVFEAQRAERHAVRAVLVTDARRPTAAVEGTGGQVVGKVRWTDADGASHTRRTLVDPGQKAGSRITVWTDSRGELAAEPPSATEAAMEAALLGAAAAGACSGLVVGAGAVARWRLDRRRLDRWGREWDLVGPEWGHKTG</sequence>
<proteinExistence type="predicted"/>
<dbReference type="EMBL" id="VZRB01000002">
    <property type="protein sequence ID" value="KAB1149750.1"/>
    <property type="molecule type" value="Genomic_DNA"/>
</dbReference>
<dbReference type="PANTHER" id="PTHR42305:SF1">
    <property type="entry name" value="MEMBRANE PROTEIN RV1733C-RELATED"/>
    <property type="match status" value="1"/>
</dbReference>
<name>A0A6H9V6V2_9ACTN</name>
<reference evidence="2 3" key="1">
    <citation type="submission" date="2019-09" db="EMBL/GenBank/DDBJ databases">
        <title>Screening of Novel Bioactive Compounds from Soil-Associated.</title>
        <authorList>
            <person name="Zhao S."/>
        </authorList>
    </citation>
    <scope>NUCLEOTIDE SEQUENCE [LARGE SCALE GENOMIC DNA]</scope>
    <source>
        <strain evidence="2 3">HIT-DPA4</strain>
    </source>
</reference>
<evidence type="ECO:0000313" key="3">
    <source>
        <dbReference type="Proteomes" id="UP000442707"/>
    </source>
</evidence>
<keyword evidence="3" id="KW-1185">Reference proteome</keyword>
<keyword evidence="1" id="KW-0812">Transmembrane</keyword>
<comment type="caution">
    <text evidence="2">The sequence shown here is derived from an EMBL/GenBank/DDBJ whole genome shotgun (WGS) entry which is preliminary data.</text>
</comment>
<dbReference type="AlphaFoldDB" id="A0A6H9V6V2"/>
<feature type="transmembrane region" description="Helical" evidence="1">
    <location>
        <begin position="24"/>
        <end position="47"/>
    </location>
</feature>
<keyword evidence="1" id="KW-0472">Membrane</keyword>
<dbReference type="PANTHER" id="PTHR42305">
    <property type="entry name" value="MEMBRANE PROTEIN RV1733C-RELATED"/>
    <property type="match status" value="1"/>
</dbReference>
<evidence type="ECO:0000256" key="1">
    <source>
        <dbReference type="SAM" id="Phobius"/>
    </source>
</evidence>
<feature type="transmembrane region" description="Helical" evidence="1">
    <location>
        <begin position="142"/>
        <end position="166"/>
    </location>
</feature>
<accession>A0A6H9V6V2</accession>
<dbReference type="InterPro" id="IPR039708">
    <property type="entry name" value="MT1774/Rv1733c-like"/>
</dbReference>
<protein>
    <recommendedName>
        <fullName evidence="4">Membrane protein SCJ1.26</fullName>
    </recommendedName>
</protein>
<dbReference type="RefSeq" id="WP_150944010.1">
    <property type="nucleotide sequence ID" value="NZ_VZRB01000002.1"/>
</dbReference>
<dbReference type="Proteomes" id="UP000442707">
    <property type="component" value="Unassembled WGS sequence"/>
</dbReference>
<keyword evidence="1" id="KW-1133">Transmembrane helix</keyword>
<evidence type="ECO:0000313" key="2">
    <source>
        <dbReference type="EMBL" id="KAB1149750.1"/>
    </source>
</evidence>
<gene>
    <name evidence="2" type="ORF">F7R91_02580</name>
</gene>